<proteinExistence type="predicted"/>
<sequence length="138" mass="13706">MGCKQQKMQMQPADTAAAAELRRWVVGVGDSQAPGSGSGSGSSVAGCCLDGREDGSETGPGSRGGAAEVGGRADALAFAFARVCQRGIKREKEAVAVAAGRDAQRGRDGAAVSGGSAARPCSHRPVPFPSPALLGALP</sequence>
<protein>
    <submittedName>
        <fullName evidence="2">Uncharacterized protein</fullName>
    </submittedName>
</protein>
<dbReference type="EMBL" id="BRXU01000035">
    <property type="protein sequence ID" value="GLC60514.1"/>
    <property type="molecule type" value="Genomic_DNA"/>
</dbReference>
<feature type="region of interest" description="Disordered" evidence="1">
    <location>
        <begin position="29"/>
        <end position="68"/>
    </location>
</feature>
<reference evidence="2 3" key="1">
    <citation type="journal article" date="2023" name="Commun. Biol.">
        <title>Reorganization of the ancestral sex-determining regions during the evolution of trioecy in Pleodorina starrii.</title>
        <authorList>
            <person name="Takahashi K."/>
            <person name="Suzuki S."/>
            <person name="Kawai-Toyooka H."/>
            <person name="Yamamoto K."/>
            <person name="Hamaji T."/>
            <person name="Ootsuki R."/>
            <person name="Yamaguchi H."/>
            <person name="Kawachi M."/>
            <person name="Higashiyama T."/>
            <person name="Nozaki H."/>
        </authorList>
    </citation>
    <scope>NUCLEOTIDE SEQUENCE [LARGE SCALE GENOMIC DNA]</scope>
    <source>
        <strain evidence="2 3">NIES-4479</strain>
    </source>
</reference>
<accession>A0A9W6BYH0</accession>
<dbReference type="AlphaFoldDB" id="A0A9W6BYH0"/>
<evidence type="ECO:0000256" key="1">
    <source>
        <dbReference type="SAM" id="MobiDB-lite"/>
    </source>
</evidence>
<organism evidence="2 3">
    <name type="scientific">Pleodorina starrii</name>
    <dbReference type="NCBI Taxonomy" id="330485"/>
    <lineage>
        <taxon>Eukaryota</taxon>
        <taxon>Viridiplantae</taxon>
        <taxon>Chlorophyta</taxon>
        <taxon>core chlorophytes</taxon>
        <taxon>Chlorophyceae</taxon>
        <taxon>CS clade</taxon>
        <taxon>Chlamydomonadales</taxon>
        <taxon>Volvocaceae</taxon>
        <taxon>Pleodorina</taxon>
    </lineage>
</organism>
<dbReference type="Proteomes" id="UP001165080">
    <property type="component" value="Unassembled WGS sequence"/>
</dbReference>
<evidence type="ECO:0000313" key="3">
    <source>
        <dbReference type="Proteomes" id="UP001165080"/>
    </source>
</evidence>
<gene>
    <name evidence="2" type="primary">PLEST011708</name>
    <name evidence="2" type="ORF">PLESTB_001622100</name>
</gene>
<feature type="region of interest" description="Disordered" evidence="1">
    <location>
        <begin position="98"/>
        <end position="138"/>
    </location>
</feature>
<comment type="caution">
    <text evidence="2">The sequence shown here is derived from an EMBL/GenBank/DDBJ whole genome shotgun (WGS) entry which is preliminary data.</text>
</comment>
<keyword evidence="3" id="KW-1185">Reference proteome</keyword>
<name>A0A9W6BYH0_9CHLO</name>
<evidence type="ECO:0000313" key="2">
    <source>
        <dbReference type="EMBL" id="GLC60514.1"/>
    </source>
</evidence>